<dbReference type="SMART" id="SM00448">
    <property type="entry name" value="REC"/>
    <property type="match status" value="1"/>
</dbReference>
<feature type="transmembrane region" description="Helical" evidence="8">
    <location>
        <begin position="375"/>
        <end position="397"/>
    </location>
</feature>
<feature type="modified residue" description="4-aspartylphosphate" evidence="7">
    <location>
        <position position="746"/>
    </location>
</feature>
<evidence type="ECO:0000313" key="11">
    <source>
        <dbReference type="EMBL" id="MBD2197517.1"/>
    </source>
</evidence>
<dbReference type="SMART" id="SM00388">
    <property type="entry name" value="HisKA"/>
    <property type="match status" value="1"/>
</dbReference>
<dbReference type="InterPro" id="IPR036097">
    <property type="entry name" value="HisK_dim/P_sf"/>
</dbReference>
<keyword evidence="4" id="KW-0808">Transferase</keyword>
<dbReference type="PROSITE" id="PS50110">
    <property type="entry name" value="RESPONSE_REGULATORY"/>
    <property type="match status" value="1"/>
</dbReference>
<evidence type="ECO:0000256" key="4">
    <source>
        <dbReference type="ARBA" id="ARBA00022679"/>
    </source>
</evidence>
<keyword evidence="5" id="KW-0418">Kinase</keyword>
<dbReference type="InterPro" id="IPR036890">
    <property type="entry name" value="HATPase_C_sf"/>
</dbReference>
<proteinExistence type="predicted"/>
<dbReference type="Pfam" id="PF00512">
    <property type="entry name" value="HisKA"/>
    <property type="match status" value="1"/>
</dbReference>
<feature type="domain" description="Histidine kinase" evidence="9">
    <location>
        <begin position="447"/>
        <end position="672"/>
    </location>
</feature>
<dbReference type="Proteomes" id="UP000658514">
    <property type="component" value="Unassembled WGS sequence"/>
</dbReference>
<dbReference type="CDD" id="cd17546">
    <property type="entry name" value="REC_hyHK_CKI1_RcsC-like"/>
    <property type="match status" value="1"/>
</dbReference>
<dbReference type="Pfam" id="PF02518">
    <property type="entry name" value="HATPase_c"/>
    <property type="match status" value="1"/>
</dbReference>
<evidence type="ECO:0000256" key="6">
    <source>
        <dbReference type="ARBA" id="ARBA00023012"/>
    </source>
</evidence>
<evidence type="ECO:0000259" key="9">
    <source>
        <dbReference type="PROSITE" id="PS50109"/>
    </source>
</evidence>
<feature type="transmembrane region" description="Helical" evidence="8">
    <location>
        <begin position="350"/>
        <end position="369"/>
    </location>
</feature>
<dbReference type="Pfam" id="PF00072">
    <property type="entry name" value="Response_reg"/>
    <property type="match status" value="1"/>
</dbReference>
<dbReference type="Pfam" id="PF05226">
    <property type="entry name" value="CHASE2"/>
    <property type="match status" value="1"/>
</dbReference>
<dbReference type="InterPro" id="IPR003661">
    <property type="entry name" value="HisK_dim/P_dom"/>
</dbReference>
<evidence type="ECO:0000256" key="1">
    <source>
        <dbReference type="ARBA" id="ARBA00000085"/>
    </source>
</evidence>
<evidence type="ECO:0000256" key="2">
    <source>
        <dbReference type="ARBA" id="ARBA00012438"/>
    </source>
</evidence>
<dbReference type="InterPro" id="IPR011006">
    <property type="entry name" value="CheY-like_superfamily"/>
</dbReference>
<evidence type="ECO:0000256" key="5">
    <source>
        <dbReference type="ARBA" id="ARBA00022777"/>
    </source>
</evidence>
<dbReference type="InterPro" id="IPR001789">
    <property type="entry name" value="Sig_transdc_resp-reg_receiver"/>
</dbReference>
<dbReference type="SUPFAM" id="SSF52172">
    <property type="entry name" value="CheY-like"/>
    <property type="match status" value="1"/>
</dbReference>
<dbReference type="SUPFAM" id="SSF55874">
    <property type="entry name" value="ATPase domain of HSP90 chaperone/DNA topoisomerase II/histidine kinase"/>
    <property type="match status" value="1"/>
</dbReference>
<accession>A0ABR8ABY9</accession>
<reference evidence="11 12" key="1">
    <citation type="journal article" date="2020" name="ISME J.">
        <title>Comparative genomics reveals insights into cyanobacterial evolution and habitat adaptation.</title>
        <authorList>
            <person name="Chen M.Y."/>
            <person name="Teng W.K."/>
            <person name="Zhao L."/>
            <person name="Hu C.X."/>
            <person name="Zhou Y.K."/>
            <person name="Han B.P."/>
            <person name="Song L.R."/>
            <person name="Shu W.S."/>
        </authorList>
    </citation>
    <scope>NUCLEOTIDE SEQUENCE [LARGE SCALE GENOMIC DNA]</scope>
    <source>
        <strain evidence="11 12">FACHB-288</strain>
    </source>
</reference>
<dbReference type="InterPro" id="IPR003594">
    <property type="entry name" value="HATPase_dom"/>
</dbReference>
<dbReference type="Gene3D" id="3.30.565.10">
    <property type="entry name" value="Histidine kinase-like ATPase, C-terminal domain"/>
    <property type="match status" value="1"/>
</dbReference>
<gene>
    <name evidence="11" type="ORF">H6G24_18750</name>
</gene>
<dbReference type="SMART" id="SM01080">
    <property type="entry name" value="CHASE2"/>
    <property type="match status" value="1"/>
</dbReference>
<dbReference type="PANTHER" id="PTHR43047">
    <property type="entry name" value="TWO-COMPONENT HISTIDINE PROTEIN KINASE"/>
    <property type="match status" value="1"/>
</dbReference>
<dbReference type="PRINTS" id="PR00344">
    <property type="entry name" value="BCTRLSENSOR"/>
</dbReference>
<keyword evidence="12" id="KW-1185">Reference proteome</keyword>
<comment type="caution">
    <text evidence="11">The sequence shown here is derived from an EMBL/GenBank/DDBJ whole genome shotgun (WGS) entry which is preliminary data.</text>
</comment>
<dbReference type="InterPro" id="IPR007890">
    <property type="entry name" value="CHASE2"/>
</dbReference>
<dbReference type="EMBL" id="JACJQH010000029">
    <property type="protein sequence ID" value="MBD2197517.1"/>
    <property type="molecule type" value="Genomic_DNA"/>
</dbReference>
<keyword evidence="6" id="KW-0902">Two-component regulatory system</keyword>
<evidence type="ECO:0000256" key="3">
    <source>
        <dbReference type="ARBA" id="ARBA00022553"/>
    </source>
</evidence>
<dbReference type="RefSeq" id="WP_190544774.1">
    <property type="nucleotide sequence ID" value="NZ_CAWPNO010000061.1"/>
</dbReference>
<dbReference type="CDD" id="cd00082">
    <property type="entry name" value="HisKA"/>
    <property type="match status" value="1"/>
</dbReference>
<evidence type="ECO:0000256" key="7">
    <source>
        <dbReference type="PROSITE-ProRule" id="PRU00169"/>
    </source>
</evidence>
<organism evidence="11 12">
    <name type="scientific">Calothrix parietina FACHB-288</name>
    <dbReference type="NCBI Taxonomy" id="2692896"/>
    <lineage>
        <taxon>Bacteria</taxon>
        <taxon>Bacillati</taxon>
        <taxon>Cyanobacteriota</taxon>
        <taxon>Cyanophyceae</taxon>
        <taxon>Nostocales</taxon>
        <taxon>Calotrichaceae</taxon>
        <taxon>Calothrix</taxon>
    </lineage>
</organism>
<sequence>MLSAQWRCMLMASPIVTICIIAAEMAGFFQLLEWATLEQFFALRPLEPKEKRVLVVTIEEKDITELGKWPISDNTLAKAIAKLKAQQPAAIGMDIYRDLAVEPGNQELVKLMQSTPNLIGVKKLVGDRVAPPSTLTKLNQVALADLVLDADGKVRRGLLSAGDENGEIYLGLATRLSLMYLEPKGISLKALDEEGNNLQLGKAVFTPLKGNEFSYRGADFGGYQIILNYRGFPEQFDTVTLRDLLNAKVAPELIRDRIVLIGTTAKSINDFFNVGYISNFQADGERMAGVIIHANLISQILSAALDGRTLIRVWSSSTEWLWVFCWSFVSTGATWQLLQFKSIGQQRLGGLPILGITFATCVILSTSYLAFLVGWWIPSVTPVLALIISAIVTTNFYKQVQLKQANEQLQEYSQTLEQKVSDRTKELEVAKVAADVANQAKSEFLANMSHELRTPLNGILGYAQILERSQSLAPTELDGIKIIHQCGSHLLTLINDILDLSKIEARKLELHHTDFDFKFFLTGVVEICRIRAVQKGIAFIYEAHPQLPRVIRTDEKRLRQILINLLGNAIKFTDNGAVTFKVDILATEKIDDKQFTKIRFQIEDTGIGMTPEELDKIFLPFEQVGEKNKQTEGTGLGLAISCKIAQLMDSAIQVDSNIGIGSRFWLDLDLENISKIIETKSVLSEPKIIAVKNQNPKILIVDDHLENRSFVINLLTSLGFQCFEATNGEEGLTQTQAIQPNLIITDLKMPILDGVEMIKALRGIEQFKDLPIIVSSASVFENYQTQSLEAGGNEFLPKPLQIDNLLQSLQKYLQLEWIYQESSALAQNNIHAQLPTQNSQPIIYPEKSELDKLWDMAMRGNIAGMQILLDEIAKLDDKYLPFVGEIRQMAENFQVKKIRELLKSIK</sequence>
<dbReference type="Gene3D" id="3.40.50.2300">
    <property type="match status" value="1"/>
</dbReference>
<protein>
    <recommendedName>
        <fullName evidence="2">histidine kinase</fullName>
        <ecNumber evidence="2">2.7.13.3</ecNumber>
    </recommendedName>
</protein>
<dbReference type="PROSITE" id="PS50109">
    <property type="entry name" value="HIS_KIN"/>
    <property type="match status" value="1"/>
</dbReference>
<evidence type="ECO:0000313" key="12">
    <source>
        <dbReference type="Proteomes" id="UP000658514"/>
    </source>
</evidence>
<dbReference type="PANTHER" id="PTHR43047:SF63">
    <property type="entry name" value="HISTIDINE KINASE"/>
    <property type="match status" value="1"/>
</dbReference>
<feature type="domain" description="Response regulatory" evidence="10">
    <location>
        <begin position="697"/>
        <end position="813"/>
    </location>
</feature>
<name>A0ABR8ABY9_9CYAN</name>
<dbReference type="InterPro" id="IPR005467">
    <property type="entry name" value="His_kinase_dom"/>
</dbReference>
<keyword evidence="8" id="KW-1133">Transmembrane helix</keyword>
<dbReference type="EC" id="2.7.13.3" evidence="2"/>
<evidence type="ECO:0000259" key="10">
    <source>
        <dbReference type="PROSITE" id="PS50110"/>
    </source>
</evidence>
<feature type="transmembrane region" description="Helical" evidence="8">
    <location>
        <begin position="12"/>
        <end position="32"/>
    </location>
</feature>
<keyword evidence="8" id="KW-0472">Membrane</keyword>
<keyword evidence="3 7" id="KW-0597">Phosphoprotein</keyword>
<evidence type="ECO:0000256" key="8">
    <source>
        <dbReference type="SAM" id="Phobius"/>
    </source>
</evidence>
<comment type="catalytic activity">
    <reaction evidence="1">
        <text>ATP + protein L-histidine = ADP + protein N-phospho-L-histidine.</text>
        <dbReference type="EC" id="2.7.13.3"/>
    </reaction>
</comment>
<dbReference type="SUPFAM" id="SSF47384">
    <property type="entry name" value="Homodimeric domain of signal transducing histidine kinase"/>
    <property type="match status" value="1"/>
</dbReference>
<dbReference type="InterPro" id="IPR004358">
    <property type="entry name" value="Sig_transdc_His_kin-like_C"/>
</dbReference>
<dbReference type="SMART" id="SM00387">
    <property type="entry name" value="HATPase_c"/>
    <property type="match status" value="1"/>
</dbReference>
<keyword evidence="8" id="KW-0812">Transmembrane</keyword>
<dbReference type="Gene3D" id="1.10.287.130">
    <property type="match status" value="1"/>
</dbReference>
<dbReference type="CDD" id="cd16922">
    <property type="entry name" value="HATPase_EvgS-ArcB-TorS-like"/>
    <property type="match status" value="1"/>
</dbReference>